<comment type="caution">
    <text evidence="3">The sequence shown here is derived from an EMBL/GenBank/DDBJ whole genome shotgun (WGS) entry which is preliminary data.</text>
</comment>
<protein>
    <recommendedName>
        <fullName evidence="2">Sulfotransferase domain-containing protein</fullName>
    </recommendedName>
</protein>
<dbReference type="GO" id="GO:0006044">
    <property type="term" value="P:N-acetylglucosamine metabolic process"/>
    <property type="evidence" value="ECO:0007669"/>
    <property type="project" value="TreeGrafter"/>
</dbReference>
<gene>
    <name evidence="3" type="ORF">SNE40_008861</name>
</gene>
<dbReference type="SUPFAM" id="SSF52540">
    <property type="entry name" value="P-loop containing nucleoside triphosphate hydrolases"/>
    <property type="match status" value="1"/>
</dbReference>
<dbReference type="EMBL" id="JAZGQO010000007">
    <property type="protein sequence ID" value="KAK6180895.1"/>
    <property type="molecule type" value="Genomic_DNA"/>
</dbReference>
<keyword evidence="1" id="KW-0472">Membrane</keyword>
<dbReference type="GO" id="GO:0006790">
    <property type="term" value="P:sulfur compound metabolic process"/>
    <property type="evidence" value="ECO:0007669"/>
    <property type="project" value="TreeGrafter"/>
</dbReference>
<evidence type="ECO:0000313" key="3">
    <source>
        <dbReference type="EMBL" id="KAK6180895.1"/>
    </source>
</evidence>
<dbReference type="InterPro" id="IPR027417">
    <property type="entry name" value="P-loop_NTPase"/>
</dbReference>
<dbReference type="GO" id="GO:0001517">
    <property type="term" value="F:N-acetylglucosamine 6-O-sulfotransferase activity"/>
    <property type="evidence" value="ECO:0007669"/>
    <property type="project" value="TreeGrafter"/>
</dbReference>
<accession>A0AAN8JR00</accession>
<dbReference type="Proteomes" id="UP001347796">
    <property type="component" value="Unassembled WGS sequence"/>
</dbReference>
<keyword evidence="4" id="KW-1185">Reference proteome</keyword>
<dbReference type="PANTHER" id="PTHR10704:SF44">
    <property type="entry name" value="LD35051P-RELATED"/>
    <property type="match status" value="1"/>
</dbReference>
<evidence type="ECO:0000313" key="4">
    <source>
        <dbReference type="Proteomes" id="UP001347796"/>
    </source>
</evidence>
<dbReference type="InterPro" id="IPR000863">
    <property type="entry name" value="Sulfotransferase_dom"/>
</dbReference>
<dbReference type="Gene3D" id="3.40.50.300">
    <property type="entry name" value="P-loop containing nucleotide triphosphate hydrolases"/>
    <property type="match status" value="1"/>
</dbReference>
<evidence type="ECO:0000256" key="1">
    <source>
        <dbReference type="SAM" id="Phobius"/>
    </source>
</evidence>
<feature type="transmembrane region" description="Helical" evidence="1">
    <location>
        <begin position="12"/>
        <end position="32"/>
    </location>
</feature>
<feature type="domain" description="Sulfotransferase" evidence="2">
    <location>
        <begin position="91"/>
        <end position="382"/>
    </location>
</feature>
<keyword evidence="1" id="KW-0812">Transmembrane</keyword>
<dbReference type="PANTHER" id="PTHR10704">
    <property type="entry name" value="CARBOHYDRATE SULFOTRANSFERASE"/>
    <property type="match status" value="1"/>
</dbReference>
<evidence type="ECO:0000259" key="2">
    <source>
        <dbReference type="Pfam" id="PF00685"/>
    </source>
</evidence>
<sequence>MRLTAIRGMGCTCKGSIIVIFLVAATSLTFFYQTSSIKDIGERTGYLSPRKSLIQPINNGTDKLTGLASTIENVKTVIARYEQNIRGPEINVLLLTYMRSGSTFTADLLQQSPDVFYVFEPLTTLLRYGMLPPFVYIPVVTFDQAPVYHLQKMNNFKMFSKRLLNAFLTCTFSQVDMATLLQYHVRNSLTTLPFYNCTRQYRGILGLFRCLPHLYERCQRSPVSIAKTIRTRMQTAVEMLQSNPKLKIIHLIRDPRGTLMSELRFGRFRKSELLTYATTFCKNVTEDLEIARTHPDRIKIIRYEDLCDNPFLLSKKLYDFIGMEFTSEIKKYIHSVTSAGNEVNCPLCTSRADSKMASKRWRQQITIKDALTIDNVCSNVFHIMGYKPVNSLDELRNLNVSFVAEPKINVLR</sequence>
<proteinExistence type="predicted"/>
<dbReference type="AlphaFoldDB" id="A0AAN8JR00"/>
<reference evidence="3 4" key="1">
    <citation type="submission" date="2024-01" db="EMBL/GenBank/DDBJ databases">
        <title>The genome of the rayed Mediterranean limpet Patella caerulea (Linnaeus, 1758).</title>
        <authorList>
            <person name="Anh-Thu Weber A."/>
            <person name="Halstead-Nussloch G."/>
        </authorList>
    </citation>
    <scope>NUCLEOTIDE SEQUENCE [LARGE SCALE GENOMIC DNA]</scope>
    <source>
        <strain evidence="3">AATW-2023a</strain>
        <tissue evidence="3">Whole specimen</tissue>
    </source>
</reference>
<name>A0AAN8JR00_PATCE</name>
<organism evidence="3 4">
    <name type="scientific">Patella caerulea</name>
    <name type="common">Rayed Mediterranean limpet</name>
    <dbReference type="NCBI Taxonomy" id="87958"/>
    <lineage>
        <taxon>Eukaryota</taxon>
        <taxon>Metazoa</taxon>
        <taxon>Spiralia</taxon>
        <taxon>Lophotrochozoa</taxon>
        <taxon>Mollusca</taxon>
        <taxon>Gastropoda</taxon>
        <taxon>Patellogastropoda</taxon>
        <taxon>Patelloidea</taxon>
        <taxon>Patellidae</taxon>
        <taxon>Patella</taxon>
    </lineage>
</organism>
<keyword evidence="1" id="KW-1133">Transmembrane helix</keyword>
<dbReference type="InterPro" id="IPR051135">
    <property type="entry name" value="Gal/GlcNAc/GalNAc_ST"/>
</dbReference>
<dbReference type="Pfam" id="PF00685">
    <property type="entry name" value="Sulfotransfer_1"/>
    <property type="match status" value="1"/>
</dbReference>